<protein>
    <submittedName>
        <fullName evidence="1">4964_t:CDS:1</fullName>
    </submittedName>
</protein>
<reference evidence="1" key="1">
    <citation type="submission" date="2021-06" db="EMBL/GenBank/DDBJ databases">
        <authorList>
            <person name="Kallberg Y."/>
            <person name="Tangrot J."/>
            <person name="Rosling A."/>
        </authorList>
    </citation>
    <scope>NUCLEOTIDE SEQUENCE</scope>
    <source>
        <strain evidence="1">IL203A</strain>
    </source>
</reference>
<feature type="non-terminal residue" evidence="1">
    <location>
        <position position="113"/>
    </location>
</feature>
<dbReference type="EMBL" id="CAJVPU010011789">
    <property type="protein sequence ID" value="CAG8617863.1"/>
    <property type="molecule type" value="Genomic_DNA"/>
</dbReference>
<accession>A0ACA9MW33</accession>
<keyword evidence="2" id="KW-1185">Reference proteome</keyword>
<comment type="caution">
    <text evidence="1">The sequence shown here is derived from an EMBL/GenBank/DDBJ whole genome shotgun (WGS) entry which is preliminary data.</text>
</comment>
<proteinExistence type="predicted"/>
<name>A0ACA9MW33_9GLOM</name>
<evidence type="ECO:0000313" key="2">
    <source>
        <dbReference type="Proteomes" id="UP000789702"/>
    </source>
</evidence>
<evidence type="ECO:0000313" key="1">
    <source>
        <dbReference type="EMBL" id="CAG8617863.1"/>
    </source>
</evidence>
<dbReference type="Proteomes" id="UP000789702">
    <property type="component" value="Unassembled WGS sequence"/>
</dbReference>
<gene>
    <name evidence="1" type="ORF">DHETER_LOCUS7898</name>
</gene>
<sequence length="113" mass="12541">ELEIANSELEIQDSFEKPVYTVSTDDDNDSNSTNNELEIQASSEKPVYTVSTDDDNDSNSSTKILSKDSDDSNSSIKVLSKKRFKSRSSKSNKHPALVPKNNDDNIIANIEDQ</sequence>
<feature type="non-terminal residue" evidence="1">
    <location>
        <position position="1"/>
    </location>
</feature>
<organism evidence="1 2">
    <name type="scientific">Dentiscutata heterogama</name>
    <dbReference type="NCBI Taxonomy" id="1316150"/>
    <lineage>
        <taxon>Eukaryota</taxon>
        <taxon>Fungi</taxon>
        <taxon>Fungi incertae sedis</taxon>
        <taxon>Mucoromycota</taxon>
        <taxon>Glomeromycotina</taxon>
        <taxon>Glomeromycetes</taxon>
        <taxon>Diversisporales</taxon>
        <taxon>Gigasporaceae</taxon>
        <taxon>Dentiscutata</taxon>
    </lineage>
</organism>